<protein>
    <submittedName>
        <fullName evidence="1">Uncharacterized protein</fullName>
    </submittedName>
</protein>
<reference evidence="2 3" key="2">
    <citation type="submission" date="2020-02" db="EMBL/GenBank/DDBJ databases">
        <authorList>
            <person name="Sun Q."/>
            <person name="Inoue M."/>
        </authorList>
    </citation>
    <scope>NUCLEOTIDE SEQUENCE [LARGE SCALE GENOMIC DNA]</scope>
    <source>
        <strain evidence="2 3">KCTC 22478</strain>
    </source>
</reference>
<reference evidence="1" key="3">
    <citation type="journal article" date="2021" name="Syst. Appl. Microbiol.">
        <title>Roseomonas hellenica sp. nov., isolated from roots of wild-growing Alkanna tinctoria.</title>
        <authorList>
            <person name="Rat A."/>
            <person name="Naranjo H.D."/>
            <person name="Lebbe L."/>
            <person name="Cnockaert M."/>
            <person name="Krigas N."/>
            <person name="Grigoriadou K."/>
            <person name="Maloupa E."/>
            <person name="Willems A."/>
        </authorList>
    </citation>
    <scope>NUCLEOTIDE SEQUENCE</scope>
    <source>
        <strain evidence="1">LMG 31161</strain>
    </source>
</reference>
<comment type="caution">
    <text evidence="1">The sequence shown here is derived from an EMBL/GenBank/DDBJ whole genome shotgun (WGS) entry which is preliminary data.</text>
</comment>
<dbReference type="EMBL" id="JAAEDK010000085">
    <property type="protein sequence ID" value="MBR0662212.1"/>
    <property type="molecule type" value="Genomic_DNA"/>
</dbReference>
<dbReference type="EMBL" id="JAAVUP010000024">
    <property type="protein sequence ID" value="NKE20233.1"/>
    <property type="molecule type" value="Genomic_DNA"/>
</dbReference>
<dbReference type="Proteomes" id="UP001138708">
    <property type="component" value="Unassembled WGS sequence"/>
</dbReference>
<evidence type="ECO:0000313" key="2">
    <source>
        <dbReference type="EMBL" id="NKE20233.1"/>
    </source>
</evidence>
<keyword evidence="3" id="KW-1185">Reference proteome</keyword>
<evidence type="ECO:0000313" key="3">
    <source>
        <dbReference type="Proteomes" id="UP000746741"/>
    </source>
</evidence>
<sequence length="71" mass="7796">MTPRALAALRAGGASPSLHPAQRLRKINMRICAGGIEYRRKIANPEQSLHRATLLLQPRWLSLIVADLAKG</sequence>
<accession>A0A9X9WPF2</accession>
<evidence type="ECO:0000313" key="4">
    <source>
        <dbReference type="Proteomes" id="UP001138708"/>
    </source>
</evidence>
<proteinExistence type="predicted"/>
<dbReference type="AlphaFoldDB" id="A0A9X9WPF2"/>
<evidence type="ECO:0000313" key="1">
    <source>
        <dbReference type="EMBL" id="MBR0662212.1"/>
    </source>
</evidence>
<reference evidence="1" key="1">
    <citation type="submission" date="2020-01" db="EMBL/GenBank/DDBJ databases">
        <authorList>
            <person name="Rat A."/>
        </authorList>
    </citation>
    <scope>NUCLEOTIDE SEQUENCE</scope>
    <source>
        <strain evidence="1">LMG 31161</strain>
    </source>
</reference>
<dbReference type="Proteomes" id="UP000746741">
    <property type="component" value="Unassembled WGS sequence"/>
</dbReference>
<gene>
    <name evidence="2" type="ORF">GWK15_24980</name>
    <name evidence="1" type="ORF">GXW75_23365</name>
</gene>
<name>A0A9X9WPF2_9PROT</name>
<dbReference type="RefSeq" id="WP_168044223.1">
    <property type="nucleotide sequence ID" value="NZ_JAAEDK010000085.1"/>
</dbReference>
<organism evidence="1 4">
    <name type="scientific">Neoroseomonas oryzicola</name>
    <dbReference type="NCBI Taxonomy" id="535904"/>
    <lineage>
        <taxon>Bacteria</taxon>
        <taxon>Pseudomonadati</taxon>
        <taxon>Pseudomonadota</taxon>
        <taxon>Alphaproteobacteria</taxon>
        <taxon>Acetobacterales</taxon>
        <taxon>Acetobacteraceae</taxon>
        <taxon>Neoroseomonas</taxon>
    </lineage>
</organism>